<dbReference type="PANTHER" id="PTHR43774:SF1">
    <property type="entry name" value="PEPTIDE METHIONINE SULFOXIDE REDUCTASE MSRA 2"/>
    <property type="match status" value="1"/>
</dbReference>
<evidence type="ECO:0000256" key="4">
    <source>
        <dbReference type="HAMAP-Rule" id="MF_01401"/>
    </source>
</evidence>
<dbReference type="EMBL" id="CP061800">
    <property type="protein sequence ID" value="QTA88898.1"/>
    <property type="molecule type" value="Genomic_DNA"/>
</dbReference>
<comment type="catalytic activity">
    <reaction evidence="3 4">
        <text>[thioredoxin]-disulfide + L-methionine + H2O = L-methionine (S)-S-oxide + [thioredoxin]-dithiol</text>
        <dbReference type="Rhea" id="RHEA:19993"/>
        <dbReference type="Rhea" id="RHEA-COMP:10698"/>
        <dbReference type="Rhea" id="RHEA-COMP:10700"/>
        <dbReference type="ChEBI" id="CHEBI:15377"/>
        <dbReference type="ChEBI" id="CHEBI:29950"/>
        <dbReference type="ChEBI" id="CHEBI:50058"/>
        <dbReference type="ChEBI" id="CHEBI:57844"/>
        <dbReference type="ChEBI" id="CHEBI:58772"/>
        <dbReference type="EC" id="1.8.4.11"/>
    </reaction>
</comment>
<accession>A0A975BNS3</accession>
<dbReference type="KEGG" id="dmm:dnm_049450"/>
<comment type="similarity">
    <text evidence="4">Belongs to the MsrA Met sulfoxide reductase family.</text>
</comment>
<dbReference type="HAMAP" id="MF_01401">
    <property type="entry name" value="MsrA"/>
    <property type="match status" value="1"/>
</dbReference>
<dbReference type="Pfam" id="PF01625">
    <property type="entry name" value="PMSR"/>
    <property type="match status" value="1"/>
</dbReference>
<dbReference type="GO" id="GO:0008113">
    <property type="term" value="F:peptide-methionine (S)-S-oxide reductase activity"/>
    <property type="evidence" value="ECO:0007669"/>
    <property type="project" value="UniProtKB-UniRule"/>
</dbReference>
<dbReference type="NCBIfam" id="TIGR00401">
    <property type="entry name" value="msrA"/>
    <property type="match status" value="1"/>
</dbReference>
<dbReference type="InterPro" id="IPR002569">
    <property type="entry name" value="Met_Sox_Rdtase_MsrA_dom"/>
</dbReference>
<dbReference type="PANTHER" id="PTHR43774">
    <property type="entry name" value="PEPTIDE METHIONINE SULFOXIDE REDUCTASE"/>
    <property type="match status" value="1"/>
</dbReference>
<dbReference type="EC" id="1.8.4.11" evidence="4"/>
<keyword evidence="5" id="KW-0472">Membrane</keyword>
<comment type="catalytic activity">
    <reaction evidence="2 4">
        <text>L-methionyl-[protein] + [thioredoxin]-disulfide + H2O = L-methionyl-(S)-S-oxide-[protein] + [thioredoxin]-dithiol</text>
        <dbReference type="Rhea" id="RHEA:14217"/>
        <dbReference type="Rhea" id="RHEA-COMP:10698"/>
        <dbReference type="Rhea" id="RHEA-COMP:10700"/>
        <dbReference type="Rhea" id="RHEA-COMP:12313"/>
        <dbReference type="Rhea" id="RHEA-COMP:12315"/>
        <dbReference type="ChEBI" id="CHEBI:15377"/>
        <dbReference type="ChEBI" id="CHEBI:16044"/>
        <dbReference type="ChEBI" id="CHEBI:29950"/>
        <dbReference type="ChEBI" id="CHEBI:44120"/>
        <dbReference type="ChEBI" id="CHEBI:50058"/>
        <dbReference type="EC" id="1.8.4.11"/>
    </reaction>
</comment>
<comment type="function">
    <text evidence="4">Has an important function as a repair enzyme for proteins that have been inactivated by oxidation. Catalyzes the reversible oxidation-reduction of methionine sulfoxide in proteins to methionine.</text>
</comment>
<sequence length="189" mass="22206">MKIMQFIMIILVIIFGWFIIFLYAENSDTQEIKKMDNKFKEMHVATFAGGCFWCVESDFAKIDGVIRTVSGYTEGHKENPSYEEVSSGDTGHVEAVQVWYDPSRLTYEELLDVFWRHVNPTDSGGQFADRGSQYRPVIFFHNNEQKRLAEISRKSLDMSGRFDRPVITEILEFKSFYEAEEYHQDYYKN</sequence>
<organism evidence="7 8">
    <name type="scientific">Desulfonema magnum</name>
    <dbReference type="NCBI Taxonomy" id="45655"/>
    <lineage>
        <taxon>Bacteria</taxon>
        <taxon>Pseudomonadati</taxon>
        <taxon>Thermodesulfobacteriota</taxon>
        <taxon>Desulfobacteria</taxon>
        <taxon>Desulfobacterales</taxon>
        <taxon>Desulfococcaceae</taxon>
        <taxon>Desulfonema</taxon>
    </lineage>
</organism>
<evidence type="ECO:0000256" key="2">
    <source>
        <dbReference type="ARBA" id="ARBA00047806"/>
    </source>
</evidence>
<dbReference type="Gene3D" id="3.30.1060.10">
    <property type="entry name" value="Peptide methionine sulphoxide reductase MsrA"/>
    <property type="match status" value="1"/>
</dbReference>
<dbReference type="SUPFAM" id="SSF55068">
    <property type="entry name" value="Peptide methionine sulfoxide reductase"/>
    <property type="match status" value="1"/>
</dbReference>
<keyword evidence="1 4" id="KW-0560">Oxidoreductase</keyword>
<evidence type="ECO:0000259" key="6">
    <source>
        <dbReference type="Pfam" id="PF01625"/>
    </source>
</evidence>
<name>A0A975BNS3_9BACT</name>
<evidence type="ECO:0000313" key="8">
    <source>
        <dbReference type="Proteomes" id="UP000663722"/>
    </source>
</evidence>
<keyword evidence="5" id="KW-0812">Transmembrane</keyword>
<proteinExistence type="inferred from homology"/>
<evidence type="ECO:0000313" key="7">
    <source>
        <dbReference type="EMBL" id="QTA88898.1"/>
    </source>
</evidence>
<dbReference type="AlphaFoldDB" id="A0A975BNS3"/>
<evidence type="ECO:0000256" key="1">
    <source>
        <dbReference type="ARBA" id="ARBA00023002"/>
    </source>
</evidence>
<feature type="transmembrane region" description="Helical" evidence="5">
    <location>
        <begin position="6"/>
        <end position="24"/>
    </location>
</feature>
<dbReference type="InterPro" id="IPR036509">
    <property type="entry name" value="Met_Sox_Rdtase_MsrA_sf"/>
</dbReference>
<protein>
    <recommendedName>
        <fullName evidence="4">Peptide methionine sulfoxide reductase MsrA</fullName>
        <shortName evidence="4">Protein-methionine-S-oxide reductase</shortName>
        <ecNumber evidence="4">1.8.4.11</ecNumber>
    </recommendedName>
    <alternativeName>
        <fullName evidence="4">Peptide-methionine (S)-S-oxide reductase</fullName>
        <shortName evidence="4">Peptide Met(O) reductase</shortName>
    </alternativeName>
</protein>
<feature type="active site" evidence="4">
    <location>
        <position position="51"/>
    </location>
</feature>
<evidence type="ECO:0000256" key="5">
    <source>
        <dbReference type="SAM" id="Phobius"/>
    </source>
</evidence>
<dbReference type="Proteomes" id="UP000663722">
    <property type="component" value="Chromosome"/>
</dbReference>
<reference evidence="7" key="1">
    <citation type="journal article" date="2021" name="Microb. Physiol.">
        <title>Proteogenomic Insights into the Physiology of Marine, Sulfate-Reducing, Filamentous Desulfonema limicola and Desulfonema magnum.</title>
        <authorList>
            <person name="Schnaars V."/>
            <person name="Wohlbrand L."/>
            <person name="Scheve S."/>
            <person name="Hinrichs C."/>
            <person name="Reinhardt R."/>
            <person name="Rabus R."/>
        </authorList>
    </citation>
    <scope>NUCLEOTIDE SEQUENCE</scope>
    <source>
        <strain evidence="7">4be13</strain>
    </source>
</reference>
<keyword evidence="5" id="KW-1133">Transmembrane helix</keyword>
<gene>
    <name evidence="4 7" type="primary">msrA</name>
    <name evidence="7" type="ORF">dnm_049450</name>
</gene>
<feature type="domain" description="Peptide methionine sulphoxide reductase MsrA" evidence="6">
    <location>
        <begin position="45"/>
        <end position="188"/>
    </location>
</feature>
<keyword evidence="8" id="KW-1185">Reference proteome</keyword>
<evidence type="ECO:0000256" key="3">
    <source>
        <dbReference type="ARBA" id="ARBA00048782"/>
    </source>
</evidence>